<dbReference type="EMBL" id="DVOD01000058">
    <property type="protein sequence ID" value="HIU93056.1"/>
    <property type="molecule type" value="Genomic_DNA"/>
</dbReference>
<name>A0A9D1SSE2_9CLOT</name>
<gene>
    <name evidence="2" type="ORF">IAD26_07995</name>
</gene>
<evidence type="ECO:0000313" key="2">
    <source>
        <dbReference type="EMBL" id="HIU93056.1"/>
    </source>
</evidence>
<reference evidence="2" key="2">
    <citation type="journal article" date="2021" name="PeerJ">
        <title>Extensive microbial diversity within the chicken gut microbiome revealed by metagenomics and culture.</title>
        <authorList>
            <person name="Gilroy R."/>
            <person name="Ravi A."/>
            <person name="Getino M."/>
            <person name="Pursley I."/>
            <person name="Horton D.L."/>
            <person name="Alikhan N.F."/>
            <person name="Baker D."/>
            <person name="Gharbi K."/>
            <person name="Hall N."/>
            <person name="Watson M."/>
            <person name="Adriaenssens E.M."/>
            <person name="Foster-Nyarko E."/>
            <person name="Jarju S."/>
            <person name="Secka A."/>
            <person name="Antonio M."/>
            <person name="Oren A."/>
            <person name="Chaudhuri R.R."/>
            <person name="La Ragione R."/>
            <person name="Hildebrand F."/>
            <person name="Pallen M.J."/>
        </authorList>
    </citation>
    <scope>NUCLEOTIDE SEQUENCE</scope>
    <source>
        <strain evidence="2">CHK154-7741</strain>
    </source>
</reference>
<protein>
    <submittedName>
        <fullName evidence="2">Uncharacterized protein</fullName>
    </submittedName>
</protein>
<dbReference type="AlphaFoldDB" id="A0A9D1SSE2"/>
<comment type="caution">
    <text evidence="2">The sequence shown here is derived from an EMBL/GenBank/DDBJ whole genome shotgun (WGS) entry which is preliminary data.</text>
</comment>
<feature type="region of interest" description="Disordered" evidence="1">
    <location>
        <begin position="84"/>
        <end position="105"/>
    </location>
</feature>
<accession>A0A9D1SSE2</accession>
<evidence type="ECO:0000313" key="3">
    <source>
        <dbReference type="Proteomes" id="UP000886748"/>
    </source>
</evidence>
<organism evidence="2 3">
    <name type="scientific">Candidatus Limenecus avicola</name>
    <dbReference type="NCBI Taxonomy" id="2840847"/>
    <lineage>
        <taxon>Bacteria</taxon>
        <taxon>Bacillati</taxon>
        <taxon>Bacillota</taxon>
        <taxon>Clostridia</taxon>
        <taxon>Eubacteriales</taxon>
        <taxon>Clostridiaceae</taxon>
        <taxon>Clostridiaceae incertae sedis</taxon>
        <taxon>Candidatus Limenecus</taxon>
    </lineage>
</organism>
<proteinExistence type="predicted"/>
<evidence type="ECO:0000256" key="1">
    <source>
        <dbReference type="SAM" id="MobiDB-lite"/>
    </source>
</evidence>
<reference evidence="2" key="1">
    <citation type="submission" date="2020-10" db="EMBL/GenBank/DDBJ databases">
        <authorList>
            <person name="Gilroy R."/>
        </authorList>
    </citation>
    <scope>NUCLEOTIDE SEQUENCE</scope>
    <source>
        <strain evidence="2">CHK154-7741</strain>
    </source>
</reference>
<dbReference type="Proteomes" id="UP000886748">
    <property type="component" value="Unassembled WGS sequence"/>
</dbReference>
<sequence>MKVNRLSLGLQEQLKEASNFNTARSETLFDKEKFGIPKDSQEEVNFANLDVADLNISEDQIGNLLKSFETEVINVFSNNLPDLFGDNPLKQQDKQNPEQKPVFTA</sequence>